<feature type="transmembrane region" description="Helical" evidence="1">
    <location>
        <begin position="96"/>
        <end position="117"/>
    </location>
</feature>
<dbReference type="Proteomes" id="UP000524246">
    <property type="component" value="Unassembled WGS sequence"/>
</dbReference>
<keyword evidence="1" id="KW-1133">Transmembrane helix</keyword>
<gene>
    <name evidence="2" type="ORF">GYA55_08670</name>
</gene>
<accession>A0A7X9FS40</accession>
<dbReference type="EMBL" id="JAAZON010000386">
    <property type="protein sequence ID" value="NMC63229.1"/>
    <property type="molecule type" value="Genomic_DNA"/>
</dbReference>
<evidence type="ECO:0000313" key="3">
    <source>
        <dbReference type="Proteomes" id="UP000524246"/>
    </source>
</evidence>
<evidence type="ECO:0000256" key="1">
    <source>
        <dbReference type="SAM" id="Phobius"/>
    </source>
</evidence>
<sequence length="269" mass="30777">MDNSQLIRTTLIMYKECAKEASLSLIRNWRLLVMSTTAFITFMFAAFLVGPLGFAGSFILGMVSITLLTYYYSWLSECTSRNTLRWEDYIVFDSSLFSPVINTAFILFIFSLLISQFGVVPNMLKVITCINLGVFIIFSALPEILYFHRYQGITSFVEAYNFIKDNWIEWFIPLLFFFSPLLIQNPIGLLNSLSSGDPLLPVLKFLSLFSESLVAADFLSLTFPPLLMNLALSFLSIVAATWFMLFRGFLFRELESGSRRQRAFIASQR</sequence>
<keyword evidence="1" id="KW-0812">Transmembrane</keyword>
<feature type="transmembrane region" description="Helical" evidence="1">
    <location>
        <begin position="123"/>
        <end position="146"/>
    </location>
</feature>
<name>A0A7X9FS40_9DELT</name>
<proteinExistence type="predicted"/>
<reference evidence="2 3" key="1">
    <citation type="journal article" date="2020" name="Biotechnol. Biofuels">
        <title>New insights from the biogas microbiome by comprehensive genome-resolved metagenomics of nearly 1600 species originating from multiple anaerobic digesters.</title>
        <authorList>
            <person name="Campanaro S."/>
            <person name="Treu L."/>
            <person name="Rodriguez-R L.M."/>
            <person name="Kovalovszki A."/>
            <person name="Ziels R.M."/>
            <person name="Maus I."/>
            <person name="Zhu X."/>
            <person name="Kougias P.G."/>
            <person name="Basile A."/>
            <person name="Luo G."/>
            <person name="Schluter A."/>
            <person name="Konstantinidis K.T."/>
            <person name="Angelidaki I."/>
        </authorList>
    </citation>
    <scope>NUCLEOTIDE SEQUENCE [LARGE SCALE GENOMIC DNA]</scope>
    <source>
        <strain evidence="2">AS27yjCOA_65</strain>
    </source>
</reference>
<comment type="caution">
    <text evidence="2">The sequence shown here is derived from an EMBL/GenBank/DDBJ whole genome shotgun (WGS) entry which is preliminary data.</text>
</comment>
<organism evidence="2 3">
    <name type="scientific">SAR324 cluster bacterium</name>
    <dbReference type="NCBI Taxonomy" id="2024889"/>
    <lineage>
        <taxon>Bacteria</taxon>
        <taxon>Deltaproteobacteria</taxon>
        <taxon>SAR324 cluster</taxon>
    </lineage>
</organism>
<feature type="transmembrane region" description="Helical" evidence="1">
    <location>
        <begin position="29"/>
        <end position="48"/>
    </location>
</feature>
<feature type="transmembrane region" description="Helical" evidence="1">
    <location>
        <begin position="226"/>
        <end position="250"/>
    </location>
</feature>
<feature type="transmembrane region" description="Helical" evidence="1">
    <location>
        <begin position="54"/>
        <end position="75"/>
    </location>
</feature>
<protein>
    <submittedName>
        <fullName evidence="2">Uncharacterized protein</fullName>
    </submittedName>
</protein>
<keyword evidence="1" id="KW-0472">Membrane</keyword>
<feature type="transmembrane region" description="Helical" evidence="1">
    <location>
        <begin position="167"/>
        <end position="187"/>
    </location>
</feature>
<dbReference type="AlphaFoldDB" id="A0A7X9FS40"/>
<evidence type="ECO:0000313" key="2">
    <source>
        <dbReference type="EMBL" id="NMC63229.1"/>
    </source>
</evidence>